<organism evidence="1 2">
    <name type="scientific">Campylobacter hominis (strain ATCC BAA-381 / DSM 21671 / CCUG 45161 / LMG 19568 / NCTC 13146 / CH001A)</name>
    <dbReference type="NCBI Taxonomy" id="360107"/>
    <lineage>
        <taxon>Bacteria</taxon>
        <taxon>Pseudomonadati</taxon>
        <taxon>Campylobacterota</taxon>
        <taxon>Epsilonproteobacteria</taxon>
        <taxon>Campylobacterales</taxon>
        <taxon>Campylobacteraceae</taxon>
        <taxon>Campylobacter</taxon>
    </lineage>
</organism>
<dbReference type="Proteomes" id="UP000002407">
    <property type="component" value="Chromosome"/>
</dbReference>
<protein>
    <submittedName>
        <fullName evidence="1">Uncharacterized protein</fullName>
    </submittedName>
</protein>
<dbReference type="KEGG" id="cha:CHAB381_1151"/>
<proteinExistence type="predicted"/>
<sequence>MKIEVKMENHLNKITDFKTLVEPNSFNINLNDNYLNLKF</sequence>
<evidence type="ECO:0000313" key="1">
    <source>
        <dbReference type="EMBL" id="ABS51441.1"/>
    </source>
</evidence>
<name>A7I2G6_CAMHC</name>
<dbReference type="EMBL" id="CP000776">
    <property type="protein sequence ID" value="ABS51441.1"/>
    <property type="molecule type" value="Genomic_DNA"/>
</dbReference>
<gene>
    <name evidence="1" type="ordered locus">CHAB381_1151</name>
</gene>
<dbReference type="AlphaFoldDB" id="A7I2G6"/>
<keyword evidence="2" id="KW-1185">Reference proteome</keyword>
<dbReference type="STRING" id="360107.CHAB381_1151"/>
<accession>A7I2G6</accession>
<evidence type="ECO:0000313" key="2">
    <source>
        <dbReference type="Proteomes" id="UP000002407"/>
    </source>
</evidence>
<reference evidence="2" key="1">
    <citation type="submission" date="2007-07" db="EMBL/GenBank/DDBJ databases">
        <title>Complete genome sequence of Campylobacter hominis ATCC BAA-381, a commensal isolated from the human gastrointestinal tract.</title>
        <authorList>
            <person name="Fouts D.E."/>
            <person name="Mongodin E.F."/>
            <person name="Puiu D."/>
            <person name="Sebastian Y."/>
            <person name="Miller W.G."/>
            <person name="Mandrell R.E."/>
            <person name="Nelson K.E."/>
        </authorList>
    </citation>
    <scope>NUCLEOTIDE SEQUENCE [LARGE SCALE GENOMIC DNA]</scope>
    <source>
        <strain evidence="2">ATCC BAA-381 / LMG 19568 / NCTC 13146 / CH001A</strain>
    </source>
</reference>
<dbReference type="HOGENOM" id="CLU_3306331_0_0_7"/>